<dbReference type="InterPro" id="IPR029045">
    <property type="entry name" value="ClpP/crotonase-like_dom_sf"/>
</dbReference>
<dbReference type="InterPro" id="IPR036034">
    <property type="entry name" value="PDZ_sf"/>
</dbReference>
<dbReference type="GO" id="GO:0004175">
    <property type="term" value="F:endopeptidase activity"/>
    <property type="evidence" value="ECO:0007669"/>
    <property type="project" value="TreeGrafter"/>
</dbReference>
<protein>
    <submittedName>
        <fullName evidence="3">Peptidase S41</fullName>
    </submittedName>
</protein>
<keyword evidence="1" id="KW-0732">Signal</keyword>
<dbReference type="SUPFAM" id="SSF50156">
    <property type="entry name" value="PDZ domain-like"/>
    <property type="match status" value="1"/>
</dbReference>
<dbReference type="GO" id="GO:0030288">
    <property type="term" value="C:outer membrane-bounded periplasmic space"/>
    <property type="evidence" value="ECO:0007669"/>
    <property type="project" value="TreeGrafter"/>
</dbReference>
<name>A0A7X2ZRD4_9FLAO</name>
<feature type="domain" description="Tail specific protease" evidence="2">
    <location>
        <begin position="334"/>
        <end position="529"/>
    </location>
</feature>
<feature type="chain" id="PRO_5030612305" evidence="1">
    <location>
        <begin position="21"/>
        <end position="552"/>
    </location>
</feature>
<dbReference type="OrthoDB" id="5379939at2"/>
<dbReference type="Gene3D" id="3.90.226.10">
    <property type="entry name" value="2-enoyl-CoA Hydratase, Chain A, domain 1"/>
    <property type="match status" value="1"/>
</dbReference>
<keyword evidence="4" id="KW-1185">Reference proteome</keyword>
<dbReference type="GO" id="GO:0007165">
    <property type="term" value="P:signal transduction"/>
    <property type="evidence" value="ECO:0007669"/>
    <property type="project" value="TreeGrafter"/>
</dbReference>
<comment type="caution">
    <text evidence="3">The sequence shown here is derived from an EMBL/GenBank/DDBJ whole genome shotgun (WGS) entry which is preliminary data.</text>
</comment>
<dbReference type="Gene3D" id="2.30.42.10">
    <property type="match status" value="1"/>
</dbReference>
<reference evidence="3 4" key="1">
    <citation type="journal article" date="2019" name="Mar. Drugs">
        <title>Comparative Genomics and CAZyme Genome Repertoires of Marine Zobellia amurskyensis KMM 3526(T) and Zobellia laminariae KMM 3676(T).</title>
        <authorList>
            <person name="Chernysheva N."/>
            <person name="Bystritskaya E."/>
            <person name="Stenkova A."/>
            <person name="Golovkin I."/>
            <person name="Nedashkovskaya O."/>
            <person name="Isaeva M."/>
        </authorList>
    </citation>
    <scope>NUCLEOTIDE SEQUENCE [LARGE SCALE GENOMIC DNA]</scope>
    <source>
        <strain evidence="3 4">KMM 3526</strain>
    </source>
</reference>
<accession>A0A7X2ZRD4</accession>
<dbReference type="Proteomes" id="UP000540519">
    <property type="component" value="Unassembled WGS sequence"/>
</dbReference>
<evidence type="ECO:0000313" key="3">
    <source>
        <dbReference type="EMBL" id="MUH35005.1"/>
    </source>
</evidence>
<dbReference type="RefSeq" id="WP_155598942.1">
    <property type="nucleotide sequence ID" value="NZ_RCNR01000005.1"/>
</dbReference>
<dbReference type="AlphaFoldDB" id="A0A7X2ZRD4"/>
<dbReference type="SMART" id="SM00245">
    <property type="entry name" value="TSPc"/>
    <property type="match status" value="1"/>
</dbReference>
<proteinExistence type="predicted"/>
<dbReference type="SUPFAM" id="SSF52096">
    <property type="entry name" value="ClpP/crotonase"/>
    <property type="match status" value="1"/>
</dbReference>
<dbReference type="GO" id="GO:0008236">
    <property type="term" value="F:serine-type peptidase activity"/>
    <property type="evidence" value="ECO:0007669"/>
    <property type="project" value="InterPro"/>
</dbReference>
<dbReference type="Pfam" id="PF03572">
    <property type="entry name" value="Peptidase_S41"/>
    <property type="match status" value="1"/>
</dbReference>
<sequence>MNKFTLSFLIVFFFSGLITAKPQPLNQTEKLTSVGKVWGFLKYYHPNVAKGKFNWDEQLFTILAKTEKTNSKEELSQELIDWIGSLGEIKPCKSCQKPTSTARLNKNFNLSWIQDNQLFSKQLSDKLRFIETNRFQGNQYYVTTAKRITKAQNIIIQNELEYPNFLWKNKNLRLLALFRYWNTVEYFFPYKYQMDISWNDVLTQMLPKFLHPESELDYHLAMLELVVHIDDSHAGLSTDTLNEYFGNKYIPVIHRIIDNKAVIVRSFNDSLAKLNDLKIGDVISKVNGQNVIDVFEERKNYIQGSNHAAKLAFAWNKIFNGSTDSVTIELLRNGKPITKKIGRYPFEFFNYERPTKEKYKILNNNIGYVNMGEVTHEDVSQMMDSLINTKAIIFDIRNYPKGTLYRIANYLNSSPKEFVKIIVPDLGYPGRFKWTKTLKCGGNGKKHFNGKVILLVNSQTISRAEFTTMAFQTYDNVMTIGSQTCAADGDVSRIGLVGGFKTGISGTGIFYPDGTKTQRVGVKIDVTTKPTIAGIQEGRDEVLEKALDLLKD</sequence>
<dbReference type="PANTHER" id="PTHR32060:SF30">
    <property type="entry name" value="CARBOXY-TERMINAL PROCESSING PROTEASE CTPA"/>
    <property type="match status" value="1"/>
</dbReference>
<dbReference type="PANTHER" id="PTHR32060">
    <property type="entry name" value="TAIL-SPECIFIC PROTEASE"/>
    <property type="match status" value="1"/>
</dbReference>
<dbReference type="EMBL" id="RCNR01000005">
    <property type="protein sequence ID" value="MUH35005.1"/>
    <property type="molecule type" value="Genomic_DNA"/>
</dbReference>
<dbReference type="InterPro" id="IPR005151">
    <property type="entry name" value="Tail-specific_protease"/>
</dbReference>
<evidence type="ECO:0000259" key="2">
    <source>
        <dbReference type="SMART" id="SM00245"/>
    </source>
</evidence>
<dbReference type="GO" id="GO:0006508">
    <property type="term" value="P:proteolysis"/>
    <property type="evidence" value="ECO:0007669"/>
    <property type="project" value="InterPro"/>
</dbReference>
<feature type="signal peptide" evidence="1">
    <location>
        <begin position="1"/>
        <end position="20"/>
    </location>
</feature>
<evidence type="ECO:0000313" key="4">
    <source>
        <dbReference type="Proteomes" id="UP000540519"/>
    </source>
</evidence>
<evidence type="ECO:0000256" key="1">
    <source>
        <dbReference type="SAM" id="SignalP"/>
    </source>
</evidence>
<organism evidence="3 4">
    <name type="scientific">Zobellia amurskyensis</name>
    <dbReference type="NCBI Taxonomy" id="248905"/>
    <lineage>
        <taxon>Bacteria</taxon>
        <taxon>Pseudomonadati</taxon>
        <taxon>Bacteroidota</taxon>
        <taxon>Flavobacteriia</taxon>
        <taxon>Flavobacteriales</taxon>
        <taxon>Flavobacteriaceae</taxon>
        <taxon>Zobellia</taxon>
    </lineage>
</organism>
<gene>
    <name evidence="3" type="ORF">D9O36_04065</name>
</gene>